<evidence type="ECO:0000256" key="1">
    <source>
        <dbReference type="ARBA" id="ARBA00033738"/>
    </source>
</evidence>
<dbReference type="RefSeq" id="WP_013129999.1">
    <property type="nucleotide sequence ID" value="NC_014160.1"/>
</dbReference>
<dbReference type="SUPFAM" id="SSF47240">
    <property type="entry name" value="Ferritin-like"/>
    <property type="match status" value="1"/>
</dbReference>
<sequence>MLSKHPLEIQSSKKLSRDEIAQALRLAIIAELDAINLYLQLASSIEDEKVRKVFEDVALEEKTHVGEFLAVLKNLDPEQVSELVKGAEEVEELTGVKTGDASTTGREGRVESSWGSFEEYVRDRVKKSVNELSLIRNNIPVLTVARSVASTVFERNPGEKIIIPLQEISVNFSISQRDVDNWLSGSTDTSLPDLYRASRELVSNEDKLLLQRILECREAVTYEIGAWESGDEIVSDVSRAVSTLMSSGFHKNIAMIINPVRYAKLLRVDSKTGLTTLERVKAFVTNIIVTPFISEKETIILASTPEVIDVVIGGNAEVDYLGPKDGLHEFRTWSSIAPRIKNGQGIVILKEK</sequence>
<dbReference type="Gene3D" id="6.10.140.1960">
    <property type="match status" value="1"/>
</dbReference>
<dbReference type="PANTHER" id="PTHR37165:SF1">
    <property type="entry name" value="TYPE 1 ENCAPSULIN SHELL PROTEIN"/>
    <property type="match status" value="1"/>
</dbReference>
<dbReference type="HOGENOM" id="CLU_067492_0_0_2"/>
<dbReference type="InterPro" id="IPR051429">
    <property type="entry name" value="Encapsulin_nc"/>
</dbReference>
<accession>D5U2Q6</accession>
<dbReference type="Gene3D" id="3.30.2320.10">
    <property type="entry name" value="hypothetical protein PF0899 domain"/>
    <property type="match status" value="1"/>
</dbReference>
<evidence type="ECO:0000256" key="2">
    <source>
        <dbReference type="ARBA" id="ARBA00033787"/>
    </source>
</evidence>
<dbReference type="EMBL" id="CP001939">
    <property type="protein sequence ID" value="ADG91406.1"/>
    <property type="molecule type" value="Genomic_DNA"/>
</dbReference>
<evidence type="ECO:0000313" key="5">
    <source>
        <dbReference type="Proteomes" id="UP000002376"/>
    </source>
</evidence>
<keyword evidence="2" id="KW-1284">Encapsulin nanocompartment</keyword>
<proteinExistence type="predicted"/>
<dbReference type="PANTHER" id="PTHR37165">
    <property type="entry name" value="PEPTIDASE U56 FAMILY"/>
    <property type="match status" value="1"/>
</dbReference>
<organism evidence="4 5">
    <name type="scientific">Thermosphaera aggregans (strain DSM 11486 / M11TL)</name>
    <dbReference type="NCBI Taxonomy" id="633148"/>
    <lineage>
        <taxon>Archaea</taxon>
        <taxon>Thermoproteota</taxon>
        <taxon>Thermoprotei</taxon>
        <taxon>Desulfurococcales</taxon>
        <taxon>Desulfurococcaceae</taxon>
        <taxon>Thermosphaera</taxon>
    </lineage>
</organism>
<reference evidence="5" key="2">
    <citation type="journal article" date="2010" name="Stand. Genomic Sci.">
        <title>Complete genome sequence of Thermosphaera aggregans type strain (M11TLT).</title>
        <authorList>
            <person name="Spring S."/>
            <person name="Rachel R."/>
            <person name="Lapidus A."/>
            <person name="Davenport K."/>
            <person name="Tice H."/>
            <person name="Copeland A."/>
            <person name="Cheng J.-F."/>
            <person name="Lucas S."/>
            <person name="Chen F."/>
            <person name="Nolan M."/>
            <person name="Bruce D."/>
            <person name="Goodwin L."/>
            <person name="Pitluck S."/>
            <person name="Ivanova N."/>
            <person name="Mavromatis K."/>
            <person name="Ovchinnikova G."/>
            <person name="Pati A."/>
            <person name="Chen A."/>
            <person name="Palaniappan K."/>
            <person name="Land M."/>
            <person name="Hauser L."/>
            <person name="Chang Y.-J."/>
            <person name="Jeffries C.C."/>
            <person name="Brettin T."/>
            <person name="Detter J.C."/>
            <person name="Tapia R."/>
            <person name="Han C."/>
            <person name="Heimerl T."/>
            <person name="Weikl F."/>
            <person name="Brambilla E."/>
            <person name="Goker M."/>
            <person name="Bristow J."/>
            <person name="Eisen J.A."/>
            <person name="Markowitz V."/>
            <person name="Hugenholtz P."/>
            <person name="Kyrpides N.C."/>
            <person name="Klenk H.-P."/>
        </authorList>
    </citation>
    <scope>NUCLEOTIDE SEQUENCE [LARGE SCALE GENOMIC DNA]</scope>
    <source>
        <strain evidence="5">DSM 11486 / M11TL</strain>
    </source>
</reference>
<dbReference type="InterPro" id="IPR009078">
    <property type="entry name" value="Ferritin-like_SF"/>
</dbReference>
<evidence type="ECO:0000313" key="4">
    <source>
        <dbReference type="EMBL" id="ADG91406.1"/>
    </source>
</evidence>
<dbReference type="OrthoDB" id="60579at2157"/>
<comment type="subcellular location">
    <subcellularLocation>
        <location evidence="1">Encapsulin nanocompartment</location>
    </subcellularLocation>
</comment>
<dbReference type="InterPro" id="IPR003251">
    <property type="entry name" value="Rr_diiron-bd_dom"/>
</dbReference>
<dbReference type="AlphaFoldDB" id="D5U2Q6"/>
<protein>
    <submittedName>
        <fullName evidence="4">Rubrerythrin</fullName>
    </submittedName>
</protein>
<dbReference type="GO" id="GO:0046872">
    <property type="term" value="F:metal ion binding"/>
    <property type="evidence" value="ECO:0007669"/>
    <property type="project" value="InterPro"/>
</dbReference>
<keyword evidence="5" id="KW-1185">Reference proteome</keyword>
<reference evidence="4 5" key="1">
    <citation type="journal article" date="2010" name="Stand. Genomic Sci.">
        <title>Complete genome sequence of Thermosphaera aggregans type strain (M11TL).</title>
        <authorList>
            <person name="Spring S."/>
            <person name="Rachel R."/>
            <person name="Lapidus A."/>
            <person name="Davenport K."/>
            <person name="Tice H."/>
            <person name="Copeland A."/>
            <person name="Cheng J.F."/>
            <person name="Lucas S."/>
            <person name="Chen F."/>
            <person name="Nolan M."/>
            <person name="Bruce D."/>
            <person name="Goodwin L."/>
            <person name="Pitluck S."/>
            <person name="Ivanova N."/>
            <person name="Mavromatis K."/>
            <person name="Ovchinnikova G."/>
            <person name="Pati A."/>
            <person name="Chen A."/>
            <person name="Palaniappan K."/>
            <person name="Land M."/>
            <person name="Hauser L."/>
            <person name="Chang Y.J."/>
            <person name="Jeffries C.C."/>
            <person name="Brettin T."/>
            <person name="Detter J.C."/>
            <person name="Tapia R."/>
            <person name="Han C."/>
            <person name="Heimerl T."/>
            <person name="Weikl F."/>
            <person name="Brambilla E."/>
            <person name="Goker M."/>
            <person name="Bristow J."/>
            <person name="Eisen J.A."/>
            <person name="Markowitz V."/>
            <person name="Hugenholtz P."/>
            <person name="Kyrpides N.C."/>
            <person name="Klenk H.P."/>
        </authorList>
    </citation>
    <scope>NUCLEOTIDE SEQUENCE [LARGE SCALE GENOMIC DNA]</scope>
    <source>
        <strain evidence="5">DSM 11486 / M11TL</strain>
    </source>
</reference>
<dbReference type="eggNOG" id="arCOG05908">
    <property type="taxonomic scope" value="Archaea"/>
</dbReference>
<dbReference type="Pfam" id="PF04454">
    <property type="entry name" value="Linocin_M18"/>
    <property type="match status" value="1"/>
</dbReference>
<evidence type="ECO:0000259" key="3">
    <source>
        <dbReference type="Pfam" id="PF02915"/>
    </source>
</evidence>
<dbReference type="STRING" id="633148.Tagg_1137"/>
<dbReference type="GO" id="GO:0016491">
    <property type="term" value="F:oxidoreductase activity"/>
    <property type="evidence" value="ECO:0007669"/>
    <property type="project" value="InterPro"/>
</dbReference>
<reference key="3">
    <citation type="submission" date="2010-02" db="EMBL/GenBank/DDBJ databases">
        <title>Complete genome sequence of Thermosphaera aggregans type strain (M11TL).</title>
        <authorList>
            <consortium name="US DOE Joint Genome Institute (JGI-PGF)"/>
            <person name="Spring S."/>
            <person name="Lapidus A."/>
            <person name="Munk C."/>
            <person name="Schroeder M."/>
            <person name="Glavina Del Rio T."/>
            <person name="Tice H."/>
            <person name="Copeland A."/>
            <person name="Cheng J.-F."/>
            <person name="Lucas S."/>
            <person name="Chen F."/>
            <person name="Nolan M."/>
            <person name="Bruce D."/>
            <person name="Goodwin L."/>
            <person name="Pitluck S."/>
            <person name="Ivanova N."/>
            <person name="Mavromatis K."/>
            <person name="Ovchinnikova G."/>
            <person name="Pati A."/>
            <person name="Chen A."/>
            <person name="Palaniappan K."/>
            <person name="Land M."/>
            <person name="Hauser L."/>
            <person name="Chang Y.-J."/>
            <person name="Jeffries C.C."/>
            <person name="Brettin T."/>
            <person name="Detter J.C."/>
            <person name="Tapia R."/>
            <person name="Han C."/>
            <person name="Chain P."/>
            <person name="Heimerl T."/>
            <person name="Weik F."/>
            <person name="Goker M."/>
            <person name="Rachel R."/>
            <person name="Bristow J."/>
            <person name="Eisen J.A."/>
            <person name="Markowitz V."/>
            <person name="Hugenholtz P."/>
            <person name="Kyrpides N.C."/>
            <person name="Klenk H.-P."/>
        </authorList>
    </citation>
    <scope>NUCLEOTIDE SEQUENCE</scope>
    <source>
        <strain>DSM 11486</strain>
    </source>
</reference>
<name>D5U2Q6_THEAM</name>
<feature type="domain" description="Rubrerythrin diiron-binding" evidence="3">
    <location>
        <begin position="24"/>
        <end position="82"/>
    </location>
</feature>
<dbReference type="GeneID" id="9166170"/>
<dbReference type="Proteomes" id="UP000002376">
    <property type="component" value="Chromosome"/>
</dbReference>
<dbReference type="KEGG" id="tag:Tagg_1137"/>
<dbReference type="InterPro" id="IPR007544">
    <property type="entry name" value="ENCAP"/>
</dbReference>
<dbReference type="GO" id="GO:0140737">
    <property type="term" value="C:encapsulin nanocompartment"/>
    <property type="evidence" value="ECO:0007669"/>
    <property type="project" value="UniProtKB-SubCell"/>
</dbReference>
<gene>
    <name evidence="4" type="ordered locus">Tagg_1137</name>
</gene>
<dbReference type="Pfam" id="PF02915">
    <property type="entry name" value="Rubrerythrin"/>
    <property type="match status" value="1"/>
</dbReference>